<gene>
    <name evidence="2" type="ORF">GCM10018980_06220</name>
</gene>
<proteinExistence type="predicted"/>
<accession>A0A919C049</accession>
<evidence type="ECO:0000256" key="1">
    <source>
        <dbReference type="SAM" id="MobiDB-lite"/>
    </source>
</evidence>
<organism evidence="2 3">
    <name type="scientific">Streptomyces capoamus</name>
    <dbReference type="NCBI Taxonomy" id="68183"/>
    <lineage>
        <taxon>Bacteria</taxon>
        <taxon>Bacillati</taxon>
        <taxon>Actinomycetota</taxon>
        <taxon>Actinomycetes</taxon>
        <taxon>Kitasatosporales</taxon>
        <taxon>Streptomycetaceae</taxon>
        <taxon>Streptomyces</taxon>
    </lineage>
</organism>
<dbReference type="Proteomes" id="UP000619355">
    <property type="component" value="Unassembled WGS sequence"/>
</dbReference>
<feature type="region of interest" description="Disordered" evidence="1">
    <location>
        <begin position="94"/>
        <end position="114"/>
    </location>
</feature>
<dbReference type="AlphaFoldDB" id="A0A919C049"/>
<protein>
    <submittedName>
        <fullName evidence="2">Uncharacterized protein</fullName>
    </submittedName>
</protein>
<evidence type="ECO:0000313" key="3">
    <source>
        <dbReference type="Proteomes" id="UP000619355"/>
    </source>
</evidence>
<sequence>MVVPEEPGNVAARTSVPSASVRVVTVVRLRRAAAMSGSRARVVPAAVVPAESASCRPVRSTITTRAPVLSSAYSRASSGSAGRLPFSMFSSATSASIEASRSTLWEKRDSSPRA</sequence>
<reference evidence="3" key="1">
    <citation type="journal article" date="2019" name="Int. J. Syst. Evol. Microbiol.">
        <title>The Global Catalogue of Microorganisms (GCM) 10K type strain sequencing project: providing services to taxonomists for standard genome sequencing and annotation.</title>
        <authorList>
            <consortium name="The Broad Institute Genomics Platform"/>
            <consortium name="The Broad Institute Genome Sequencing Center for Infectious Disease"/>
            <person name="Wu L."/>
            <person name="Ma J."/>
        </authorList>
    </citation>
    <scope>NUCLEOTIDE SEQUENCE [LARGE SCALE GENOMIC DNA]</scope>
    <source>
        <strain evidence="3">JCM 4253</strain>
    </source>
</reference>
<name>A0A919C049_9ACTN</name>
<feature type="compositionally biased region" description="Basic and acidic residues" evidence="1">
    <location>
        <begin position="104"/>
        <end position="114"/>
    </location>
</feature>
<evidence type="ECO:0000313" key="2">
    <source>
        <dbReference type="EMBL" id="GHG35612.1"/>
    </source>
</evidence>
<feature type="compositionally biased region" description="Polar residues" evidence="1">
    <location>
        <begin position="94"/>
        <end position="103"/>
    </location>
</feature>
<comment type="caution">
    <text evidence="2">The sequence shown here is derived from an EMBL/GenBank/DDBJ whole genome shotgun (WGS) entry which is preliminary data.</text>
</comment>
<keyword evidence="3" id="KW-1185">Reference proteome</keyword>
<dbReference type="EMBL" id="BNBF01000001">
    <property type="protein sequence ID" value="GHG35612.1"/>
    <property type="molecule type" value="Genomic_DNA"/>
</dbReference>